<dbReference type="Pfam" id="PF07715">
    <property type="entry name" value="Plug"/>
    <property type="match status" value="1"/>
</dbReference>
<dbReference type="InterPro" id="IPR037066">
    <property type="entry name" value="Plug_dom_sf"/>
</dbReference>
<keyword evidence="2 4" id="KW-0472">Membrane</keyword>
<dbReference type="PANTHER" id="PTHR47234">
    <property type="match status" value="1"/>
</dbReference>
<evidence type="ECO:0000313" key="8">
    <source>
        <dbReference type="EMBL" id="NJC41705.1"/>
    </source>
</evidence>
<evidence type="ECO:0000256" key="2">
    <source>
        <dbReference type="ARBA" id="ARBA00023136"/>
    </source>
</evidence>
<evidence type="ECO:0000256" key="4">
    <source>
        <dbReference type="RuleBase" id="RU003357"/>
    </source>
</evidence>
<dbReference type="InterPro" id="IPR036942">
    <property type="entry name" value="Beta-barrel_TonB_sf"/>
</dbReference>
<protein>
    <submittedName>
        <fullName evidence="8">Outer membrane receptor protein involved in Fe transport</fullName>
    </submittedName>
</protein>
<comment type="similarity">
    <text evidence="4">Belongs to the TonB-dependent receptor family.</text>
</comment>
<keyword evidence="9" id="KW-1185">Reference proteome</keyword>
<evidence type="ECO:0000259" key="6">
    <source>
        <dbReference type="Pfam" id="PF00593"/>
    </source>
</evidence>
<keyword evidence="8" id="KW-0675">Receptor</keyword>
<dbReference type="Gene3D" id="2.170.130.10">
    <property type="entry name" value="TonB-dependent receptor, plug domain"/>
    <property type="match status" value="1"/>
</dbReference>
<proteinExistence type="inferred from homology"/>
<comment type="subcellular location">
    <subcellularLocation>
        <location evidence="1 4">Cell outer membrane</location>
    </subcellularLocation>
</comment>
<evidence type="ECO:0000259" key="7">
    <source>
        <dbReference type="Pfam" id="PF07715"/>
    </source>
</evidence>
<feature type="chain" id="PRO_5031095495" evidence="5">
    <location>
        <begin position="29"/>
        <end position="1132"/>
    </location>
</feature>
<dbReference type="Gene3D" id="2.40.170.20">
    <property type="entry name" value="TonB-dependent receptor, beta-barrel domain"/>
    <property type="match status" value="1"/>
</dbReference>
<dbReference type="PANTHER" id="PTHR47234:SF2">
    <property type="entry name" value="TONB-DEPENDENT RECEPTOR"/>
    <property type="match status" value="1"/>
</dbReference>
<evidence type="ECO:0000256" key="1">
    <source>
        <dbReference type="ARBA" id="ARBA00004442"/>
    </source>
</evidence>
<name>A0A7X6BPE9_9CAUL</name>
<evidence type="ECO:0000256" key="5">
    <source>
        <dbReference type="SAM" id="SignalP"/>
    </source>
</evidence>
<dbReference type="Pfam" id="PF00593">
    <property type="entry name" value="TonB_dep_Rec_b-barrel"/>
    <property type="match status" value="1"/>
</dbReference>
<keyword evidence="4" id="KW-0798">TonB box</keyword>
<evidence type="ECO:0000313" key="9">
    <source>
        <dbReference type="Proteomes" id="UP000587415"/>
    </source>
</evidence>
<evidence type="ECO:0000256" key="3">
    <source>
        <dbReference type="ARBA" id="ARBA00023237"/>
    </source>
</evidence>
<feature type="domain" description="TonB-dependent receptor plug" evidence="7">
    <location>
        <begin position="65"/>
        <end position="178"/>
    </location>
</feature>
<gene>
    <name evidence="8" type="ORF">GGQ87_001963</name>
</gene>
<comment type="caution">
    <text evidence="8">The sequence shown here is derived from an EMBL/GenBank/DDBJ whole genome shotgun (WGS) entry which is preliminary data.</text>
</comment>
<dbReference type="InterPro" id="IPR012910">
    <property type="entry name" value="Plug_dom"/>
</dbReference>
<dbReference type="EMBL" id="JAATJM010000001">
    <property type="protein sequence ID" value="NJC41705.1"/>
    <property type="molecule type" value="Genomic_DNA"/>
</dbReference>
<dbReference type="SUPFAM" id="SSF56935">
    <property type="entry name" value="Porins"/>
    <property type="match status" value="1"/>
</dbReference>
<keyword evidence="3" id="KW-0998">Cell outer membrane</keyword>
<organism evidence="8 9">
    <name type="scientific">Brevundimonas alba</name>
    <dbReference type="NCBI Taxonomy" id="74314"/>
    <lineage>
        <taxon>Bacteria</taxon>
        <taxon>Pseudomonadati</taxon>
        <taxon>Pseudomonadota</taxon>
        <taxon>Alphaproteobacteria</taxon>
        <taxon>Caulobacterales</taxon>
        <taxon>Caulobacteraceae</taxon>
        <taxon>Brevundimonas</taxon>
    </lineage>
</organism>
<feature type="signal peptide" evidence="5">
    <location>
        <begin position="1"/>
        <end position="28"/>
    </location>
</feature>
<keyword evidence="5" id="KW-0732">Signal</keyword>
<feature type="domain" description="TonB-dependent receptor-like beta-barrel" evidence="6">
    <location>
        <begin position="624"/>
        <end position="1098"/>
    </location>
</feature>
<reference evidence="8 9" key="1">
    <citation type="submission" date="2020-03" db="EMBL/GenBank/DDBJ databases">
        <title>Genomic Encyclopedia of Type Strains, Phase IV (KMG-IV): sequencing the most valuable type-strain genomes for metagenomic binning, comparative biology and taxonomic classification.</title>
        <authorList>
            <person name="Goeker M."/>
        </authorList>
    </citation>
    <scope>NUCLEOTIDE SEQUENCE [LARGE SCALE GENOMIC DNA]</scope>
    <source>
        <strain evidence="8 9">DSM 4736</strain>
    </source>
</reference>
<dbReference type="InterPro" id="IPR000531">
    <property type="entry name" value="Beta-barrel_TonB"/>
</dbReference>
<dbReference type="GO" id="GO:0009279">
    <property type="term" value="C:cell outer membrane"/>
    <property type="evidence" value="ECO:0007669"/>
    <property type="project" value="UniProtKB-SubCell"/>
</dbReference>
<sequence>MRQSIRQRLLVGTIISGSVLAIAGAASAQTAAVAGTAPQAPLDQEAAQIEEVIVTGSRIRRDPTNAPTPLIQVNREQLLTTGQTSVINYLATLPVLSNSTIPSDTTGNLNTGGLSLPNLRALGSNRTLTLVDGRRHVGAAQGSLAVDIDAIPRLLIENIEIITGGASSVYGADAVSGVLNFLLRKDFDGLEVDANWGMVNQDGQANRRVSVLGGVNLLDDRLNIYAHGEYDRTDGVNVADIDWLMEGRVFGAAGTAVDADPTSARNDGEIDVVPFSHVRRLDRMPWGQTTLANAQRPSALNDPDVPLTNCTTVTSANCYSVDPTRTFVYDGPTARLANFGERIGNVGANRGHNIGGDGIPVHQFAGLSRTPATESQRFQVGANFAVSDTVKLTAEYKTITEDNFLASQPTFFDAFLNNDSRGAGEVNQLRSQTQFDLRLDNAFLPANVLAAINANMVTNYNNPTATTPGTPQTPVSRQWARHAAFGPDRTQTNQREIERFVIALEGSMSRLGFVDNVNWDLSYVYGEARNVNVERGVDSQRWALAADAVRDNAGVLGTPGAIVCRSRLIAASNPGRTAADGTGGLRDDFRIGRAGTVGDDLRDTVEGQRALSQCTPLNIFGAGNQSQAALDYIDAAITVSHTNEQEQLLGAVSGQLWDFWGAGEIGIALGAEHRREYAQGIGRSATTGDRWLLLNTGADFAGAEYQSDEIFGELSLPLFRDSWLGDYAELSGSYRFADYTTVGKTEVYGVNLVYRPIADIAFKTSFNSSIRVPDLSENFAPLTQTFFNMPVDPCATTNINAPFSANYTAEKRSNRIANCTALAAAQGRSFDFAGATATNTDDFNPNYGSGVGGVAGGNPFLKPEQSDSFTFSTVLEPRFIPNLTLVLDYYEIEITDAIASITAQQAANNCVDGSSLNSAACATIFRRDPTPGREFYIGAPAGDPFGGFIQGSVNFAAFTTRGLDFTARYSLDLEETTGHDWGRLNYSIGGLWLLEQEFFTNSADPTDGTEFASTAVIGGGLPRVRFSSSLTWTPTDTLNLNWTADWQSAQDIVSPRDFINDVDARPADSLNTGNFTRHDFTVKWQARDDVSVRVGVVNAFDAEQSRYLAGALYSNFDPYGRRFFIGLNYRPN</sequence>
<dbReference type="Proteomes" id="UP000587415">
    <property type="component" value="Unassembled WGS sequence"/>
</dbReference>
<dbReference type="AlphaFoldDB" id="A0A7X6BPE9"/>
<accession>A0A7X6BPE9</accession>